<keyword evidence="1" id="KW-0472">Membrane</keyword>
<accession>A0AAV9BKZ2</accession>
<dbReference type="Proteomes" id="UP001179952">
    <property type="component" value="Unassembled WGS sequence"/>
</dbReference>
<dbReference type="GO" id="GO:0005506">
    <property type="term" value="F:iron ion binding"/>
    <property type="evidence" value="ECO:0007669"/>
    <property type="project" value="InterPro"/>
</dbReference>
<dbReference type="GO" id="GO:0004497">
    <property type="term" value="F:monooxygenase activity"/>
    <property type="evidence" value="ECO:0007669"/>
    <property type="project" value="InterPro"/>
</dbReference>
<keyword evidence="1" id="KW-1133">Transmembrane helix</keyword>
<keyword evidence="3" id="KW-1185">Reference proteome</keyword>
<reference evidence="2" key="2">
    <citation type="submission" date="2023-06" db="EMBL/GenBank/DDBJ databases">
        <authorList>
            <person name="Ma L."/>
            <person name="Liu K.-W."/>
            <person name="Li Z."/>
            <person name="Hsiao Y.-Y."/>
            <person name="Qi Y."/>
            <person name="Fu T."/>
            <person name="Tang G."/>
            <person name="Zhang D."/>
            <person name="Sun W.-H."/>
            <person name="Liu D.-K."/>
            <person name="Li Y."/>
            <person name="Chen G.-Z."/>
            <person name="Liu X.-D."/>
            <person name="Liao X.-Y."/>
            <person name="Jiang Y.-T."/>
            <person name="Yu X."/>
            <person name="Hao Y."/>
            <person name="Huang J."/>
            <person name="Zhao X.-W."/>
            <person name="Ke S."/>
            <person name="Chen Y.-Y."/>
            <person name="Wu W.-L."/>
            <person name="Hsu J.-L."/>
            <person name="Lin Y.-F."/>
            <person name="Huang M.-D."/>
            <person name="Li C.-Y."/>
            <person name="Huang L."/>
            <person name="Wang Z.-W."/>
            <person name="Zhao X."/>
            <person name="Zhong W.-Y."/>
            <person name="Peng D.-H."/>
            <person name="Ahmad S."/>
            <person name="Lan S."/>
            <person name="Zhang J.-S."/>
            <person name="Tsai W.-C."/>
            <person name="Van De Peer Y."/>
            <person name="Liu Z.-J."/>
        </authorList>
    </citation>
    <scope>NUCLEOTIDE SEQUENCE</scope>
    <source>
        <strain evidence="2">SCP</strain>
        <tissue evidence="2">Leaves</tissue>
    </source>
</reference>
<evidence type="ECO:0000313" key="3">
    <source>
        <dbReference type="Proteomes" id="UP001179952"/>
    </source>
</evidence>
<dbReference type="SUPFAM" id="SSF48264">
    <property type="entry name" value="Cytochrome P450"/>
    <property type="match status" value="1"/>
</dbReference>
<proteinExistence type="predicted"/>
<protein>
    <submittedName>
        <fullName evidence="2">Cytochrome P450 90B1</fullName>
    </submittedName>
</protein>
<dbReference type="Gene3D" id="1.10.630.10">
    <property type="entry name" value="Cytochrome P450"/>
    <property type="match status" value="1"/>
</dbReference>
<dbReference type="EMBL" id="JAUJYN010000003">
    <property type="protein sequence ID" value="KAK1277006.1"/>
    <property type="molecule type" value="Genomic_DNA"/>
</dbReference>
<keyword evidence="1" id="KW-0812">Transmembrane</keyword>
<dbReference type="AlphaFoldDB" id="A0AAV9BKZ2"/>
<dbReference type="GO" id="GO:0020037">
    <property type="term" value="F:heme binding"/>
    <property type="evidence" value="ECO:0007669"/>
    <property type="project" value="InterPro"/>
</dbReference>
<evidence type="ECO:0000256" key="1">
    <source>
        <dbReference type="SAM" id="Phobius"/>
    </source>
</evidence>
<organism evidence="2 3">
    <name type="scientific">Acorus gramineus</name>
    <name type="common">Dwarf sweet flag</name>
    <dbReference type="NCBI Taxonomy" id="55184"/>
    <lineage>
        <taxon>Eukaryota</taxon>
        <taxon>Viridiplantae</taxon>
        <taxon>Streptophyta</taxon>
        <taxon>Embryophyta</taxon>
        <taxon>Tracheophyta</taxon>
        <taxon>Spermatophyta</taxon>
        <taxon>Magnoliopsida</taxon>
        <taxon>Liliopsida</taxon>
        <taxon>Acoraceae</taxon>
        <taxon>Acorus</taxon>
    </lineage>
</organism>
<evidence type="ECO:0000313" key="2">
    <source>
        <dbReference type="EMBL" id="KAK1277006.1"/>
    </source>
</evidence>
<gene>
    <name evidence="2" type="ORF">QJS04_geneDACA011638</name>
</gene>
<sequence length="153" mass="17217">MYHLPLSQTDCVPYKSVISTHTNLGDVVVALLLYFSPLILVLIHTWRSRKKSSDNTQNIPKGSSGWPFIGEPIPFLKPHPSIHMSPFMEQRISKYGKIFRSRLPGRQVIFSGDTELNRIVLQNTGQMIKSDRPSTFVGLFGKFSIVAISDLGM</sequence>
<dbReference type="InterPro" id="IPR036396">
    <property type="entry name" value="Cyt_P450_sf"/>
</dbReference>
<dbReference type="GO" id="GO:0016705">
    <property type="term" value="F:oxidoreductase activity, acting on paired donors, with incorporation or reduction of molecular oxygen"/>
    <property type="evidence" value="ECO:0007669"/>
    <property type="project" value="InterPro"/>
</dbReference>
<reference evidence="2" key="1">
    <citation type="journal article" date="2023" name="Nat. Commun.">
        <title>Diploid and tetraploid genomes of Acorus and the evolution of monocots.</title>
        <authorList>
            <person name="Ma L."/>
            <person name="Liu K.W."/>
            <person name="Li Z."/>
            <person name="Hsiao Y.Y."/>
            <person name="Qi Y."/>
            <person name="Fu T."/>
            <person name="Tang G.D."/>
            <person name="Zhang D."/>
            <person name="Sun W.H."/>
            <person name="Liu D.K."/>
            <person name="Li Y."/>
            <person name="Chen G.Z."/>
            <person name="Liu X.D."/>
            <person name="Liao X.Y."/>
            <person name="Jiang Y.T."/>
            <person name="Yu X."/>
            <person name="Hao Y."/>
            <person name="Huang J."/>
            <person name="Zhao X.W."/>
            <person name="Ke S."/>
            <person name="Chen Y.Y."/>
            <person name="Wu W.L."/>
            <person name="Hsu J.L."/>
            <person name="Lin Y.F."/>
            <person name="Huang M.D."/>
            <person name="Li C.Y."/>
            <person name="Huang L."/>
            <person name="Wang Z.W."/>
            <person name="Zhao X."/>
            <person name="Zhong W.Y."/>
            <person name="Peng D.H."/>
            <person name="Ahmad S."/>
            <person name="Lan S."/>
            <person name="Zhang J.S."/>
            <person name="Tsai W.C."/>
            <person name="Van de Peer Y."/>
            <person name="Liu Z.J."/>
        </authorList>
    </citation>
    <scope>NUCLEOTIDE SEQUENCE</scope>
    <source>
        <strain evidence="2">SCP</strain>
    </source>
</reference>
<feature type="transmembrane region" description="Helical" evidence="1">
    <location>
        <begin position="24"/>
        <end position="43"/>
    </location>
</feature>
<name>A0AAV9BKZ2_ACOGR</name>
<comment type="caution">
    <text evidence="2">The sequence shown here is derived from an EMBL/GenBank/DDBJ whole genome shotgun (WGS) entry which is preliminary data.</text>
</comment>